<reference evidence="5" key="1">
    <citation type="journal article" date="2019" name="Int. J. Syst. Evol. Microbiol.">
        <title>The Global Catalogue of Microorganisms (GCM) 10K type strain sequencing project: providing services to taxonomists for standard genome sequencing and annotation.</title>
        <authorList>
            <consortium name="The Broad Institute Genomics Platform"/>
            <consortium name="The Broad Institute Genome Sequencing Center for Infectious Disease"/>
            <person name="Wu L."/>
            <person name="Ma J."/>
        </authorList>
    </citation>
    <scope>NUCLEOTIDE SEQUENCE [LARGE SCALE GENOMIC DNA]</scope>
    <source>
        <strain evidence="5">JCM 17342</strain>
    </source>
</reference>
<dbReference type="NCBIfam" id="TIGR04539">
    <property type="entry name" value="tRNA_cyclodipep"/>
    <property type="match status" value="1"/>
</dbReference>
<protein>
    <recommendedName>
        <fullName evidence="3">Cyclodipeptide synthase</fullName>
    </recommendedName>
</protein>
<evidence type="ECO:0000313" key="4">
    <source>
        <dbReference type="EMBL" id="GAA4034661.1"/>
    </source>
</evidence>
<evidence type="ECO:0000256" key="2">
    <source>
        <dbReference type="ARBA" id="ARBA00022679"/>
    </source>
</evidence>
<dbReference type="InterPro" id="IPR038622">
    <property type="entry name" value="CDPS_sf"/>
</dbReference>
<name>A0ABP7U2C4_9PSEU</name>
<comment type="similarity">
    <text evidence="1">Belongs to the CDPS family.</text>
</comment>
<evidence type="ECO:0000256" key="1">
    <source>
        <dbReference type="ARBA" id="ARBA00006034"/>
    </source>
</evidence>
<dbReference type="Pfam" id="PF16715">
    <property type="entry name" value="CDPS"/>
    <property type="match status" value="1"/>
</dbReference>
<organism evidence="4 5">
    <name type="scientific">Allokutzneria multivorans</name>
    <dbReference type="NCBI Taxonomy" id="1142134"/>
    <lineage>
        <taxon>Bacteria</taxon>
        <taxon>Bacillati</taxon>
        <taxon>Actinomycetota</taxon>
        <taxon>Actinomycetes</taxon>
        <taxon>Pseudonocardiales</taxon>
        <taxon>Pseudonocardiaceae</taxon>
        <taxon>Allokutzneria</taxon>
    </lineage>
</organism>
<accession>A0ABP7U2C4</accession>
<keyword evidence="5" id="KW-1185">Reference proteome</keyword>
<proteinExistence type="inferred from homology"/>
<dbReference type="InterPro" id="IPR030903">
    <property type="entry name" value="CDPS"/>
</dbReference>
<evidence type="ECO:0000256" key="3">
    <source>
        <dbReference type="ARBA" id="ARBA00030771"/>
    </source>
</evidence>
<evidence type="ECO:0000313" key="5">
    <source>
        <dbReference type="Proteomes" id="UP001501747"/>
    </source>
</evidence>
<dbReference type="Proteomes" id="UP001501747">
    <property type="component" value="Unassembled WGS sequence"/>
</dbReference>
<gene>
    <name evidence="4" type="ORF">GCM10022247_69920</name>
</gene>
<sequence>MAMNPGVVSRCSDPIVRPYTERCADLLSSGEHALLGISSFNSYYTDERVDQLLSWAFCEFSRVNVLLPGAEASWIPSMRGADPGRAKKRARQEVARLRRRVQRTLEDLGVDDPDAVTFTWTEVADNAHYDRILEQAWAGYQDNEEFREACESISTRVLQTNFGSANPDPWTRESLIGYLFAELPFLVDTPRILGVPNSVFCYHRESPLVELLSRSSFSPRISPDQGHVVVSIESEPIVPAPRAAADDHAREGLSVR</sequence>
<keyword evidence="2" id="KW-0808">Transferase</keyword>
<dbReference type="Gene3D" id="3.40.50.11710">
    <property type="entry name" value="Cyclodipeptide synthase"/>
    <property type="match status" value="1"/>
</dbReference>
<dbReference type="EMBL" id="BAABAL010000026">
    <property type="protein sequence ID" value="GAA4034661.1"/>
    <property type="molecule type" value="Genomic_DNA"/>
</dbReference>
<comment type="caution">
    <text evidence="4">The sequence shown here is derived from an EMBL/GenBank/DDBJ whole genome shotgun (WGS) entry which is preliminary data.</text>
</comment>